<dbReference type="Pfam" id="PF01523">
    <property type="entry name" value="PmbA_TldD_1st"/>
    <property type="match status" value="1"/>
</dbReference>
<proteinExistence type="inferred from homology"/>
<sequence>MPHEDQMTDTGLGNALDLLEDLIARAKRAGADQADALMVESRALSVQRRLGKIEELTRSDGGDLGLRVLVGRRQAIVSTADLRPGSLDALAERAVAMANVVPEDRFAGLAEPGEIAREIPALEIYDPTEFSAEDLLAWAETCEEAARGVEGVTNSEGAGASQSHSMIALAASNGFRGAYRTSRFTVGASVIAGEGLNMVRGHEYTSKRFVADMDDLATIGRIAGERTVARLNPRRPKTARVPVVFDRRVSRMLVAAIASAVNGAAVTRGTSFLKDRMGERIACDAFTIIDDPFRERAPASHPFDGEGIAGAPLTVVEGGVLKSWLLDCRSARQLGLKSTGHAARGAGSAPSPASSNLYLAPGTLSRDELIAKIGTGLLVDETMGSGVNVVTGDFSQGVAGFWIENGEIAYPVNEITVAGRIQDMLMSVEPASDLEFRSGTDAPTLAVGGLTVAGA</sequence>
<dbReference type="Gene3D" id="3.30.2290.10">
    <property type="entry name" value="PmbA/TldD superfamily"/>
    <property type="match status" value="1"/>
</dbReference>
<protein>
    <submittedName>
        <fullName evidence="5">Peptidase U62, modulator of DNA gyrase</fullName>
    </submittedName>
</protein>
<dbReference type="GO" id="GO:0005829">
    <property type="term" value="C:cytosol"/>
    <property type="evidence" value="ECO:0007669"/>
    <property type="project" value="TreeGrafter"/>
</dbReference>
<dbReference type="InterPro" id="IPR036059">
    <property type="entry name" value="TldD/PmbA_sf"/>
</dbReference>
<dbReference type="InterPro" id="IPR045569">
    <property type="entry name" value="Metalloprtase-TldD/E_C"/>
</dbReference>
<dbReference type="AlphaFoldDB" id="I3TPH9"/>
<dbReference type="HOGENOM" id="CLU_026425_0_0_5"/>
<dbReference type="Proteomes" id="UP000005258">
    <property type="component" value="Chromosome"/>
</dbReference>
<dbReference type="SUPFAM" id="SSF111283">
    <property type="entry name" value="Putative modulator of DNA gyrase, PmbA/TldD"/>
    <property type="match status" value="1"/>
</dbReference>
<feature type="domain" description="Metalloprotease TldD/E N-terminal" evidence="2">
    <location>
        <begin position="34"/>
        <end position="98"/>
    </location>
</feature>
<dbReference type="eggNOG" id="COG0312">
    <property type="taxonomic scope" value="Bacteria"/>
</dbReference>
<dbReference type="PANTHER" id="PTHR43421">
    <property type="entry name" value="METALLOPROTEASE PMBA"/>
    <property type="match status" value="1"/>
</dbReference>
<reference evidence="5 6" key="1">
    <citation type="journal article" date="2012" name="J. Am. Chem. Soc.">
        <title>Bacterial biosynthesis and maturation of the didemnin anti-cancer agents.</title>
        <authorList>
            <person name="Xu Y."/>
            <person name="Kersten R.D."/>
            <person name="Nam S.J."/>
            <person name="Lu L."/>
            <person name="Al-Suwailem A.M."/>
            <person name="Zheng H."/>
            <person name="Fenical W."/>
            <person name="Dorrestein P.C."/>
            <person name="Moore B.S."/>
            <person name="Qian P.Y."/>
        </authorList>
    </citation>
    <scope>NUCLEOTIDE SEQUENCE [LARGE SCALE GENOMIC DNA]</scope>
    <source>
        <strain evidence="5 6">KA081020-065</strain>
    </source>
</reference>
<dbReference type="PATRIC" id="fig|1110502.3.peg.2902"/>
<dbReference type="PANTHER" id="PTHR43421:SF1">
    <property type="entry name" value="METALLOPROTEASE PMBA"/>
    <property type="match status" value="1"/>
</dbReference>
<feature type="domain" description="Metalloprotease TldD/E C-terminal" evidence="3">
    <location>
        <begin position="239"/>
        <end position="454"/>
    </location>
</feature>
<dbReference type="STRING" id="1110502.TMO_2829"/>
<organism evidence="5 6">
    <name type="scientific">Tistrella mobilis (strain KA081020-065)</name>
    <dbReference type="NCBI Taxonomy" id="1110502"/>
    <lineage>
        <taxon>Bacteria</taxon>
        <taxon>Pseudomonadati</taxon>
        <taxon>Pseudomonadota</taxon>
        <taxon>Alphaproteobacteria</taxon>
        <taxon>Geminicoccales</taxon>
        <taxon>Geminicoccaceae</taxon>
        <taxon>Tistrella</taxon>
    </lineage>
</organism>
<evidence type="ECO:0000313" key="5">
    <source>
        <dbReference type="EMBL" id="AFK54667.1"/>
    </source>
</evidence>
<name>I3TPH9_TISMK</name>
<feature type="domain" description="Metalloprotease TldD/E central" evidence="4">
    <location>
        <begin position="126"/>
        <end position="231"/>
    </location>
</feature>
<dbReference type="KEGG" id="tmo:TMO_2829"/>
<gene>
    <name evidence="5" type="primary">pmbA</name>
    <name evidence="5" type="ordered locus">TMO_2829</name>
</gene>
<comment type="similarity">
    <text evidence="1">Belongs to the peptidase U62 family.</text>
</comment>
<dbReference type="InterPro" id="IPR045570">
    <property type="entry name" value="Metalloprtase-TldD/E_cen_dom"/>
</dbReference>
<evidence type="ECO:0000256" key="1">
    <source>
        <dbReference type="ARBA" id="ARBA00005836"/>
    </source>
</evidence>
<evidence type="ECO:0000259" key="2">
    <source>
        <dbReference type="Pfam" id="PF01523"/>
    </source>
</evidence>
<dbReference type="Pfam" id="PF19290">
    <property type="entry name" value="PmbA_TldD_2nd"/>
    <property type="match status" value="1"/>
</dbReference>
<dbReference type="InterPro" id="IPR035068">
    <property type="entry name" value="TldD/PmbA_N"/>
</dbReference>
<evidence type="ECO:0000313" key="6">
    <source>
        <dbReference type="Proteomes" id="UP000005258"/>
    </source>
</evidence>
<dbReference type="InterPro" id="IPR047657">
    <property type="entry name" value="PmbA"/>
</dbReference>
<evidence type="ECO:0000259" key="3">
    <source>
        <dbReference type="Pfam" id="PF19289"/>
    </source>
</evidence>
<dbReference type="InterPro" id="IPR002510">
    <property type="entry name" value="Metalloprtase-TldD/E_N"/>
</dbReference>
<accession>I3TPH9</accession>
<keyword evidence="6" id="KW-1185">Reference proteome</keyword>
<dbReference type="EMBL" id="CP003236">
    <property type="protein sequence ID" value="AFK54667.1"/>
    <property type="molecule type" value="Genomic_DNA"/>
</dbReference>
<evidence type="ECO:0000259" key="4">
    <source>
        <dbReference type="Pfam" id="PF19290"/>
    </source>
</evidence>
<dbReference type="Pfam" id="PF19289">
    <property type="entry name" value="PmbA_TldD_3rd"/>
    <property type="match status" value="1"/>
</dbReference>
<dbReference type="GO" id="GO:0008237">
    <property type="term" value="F:metallopeptidase activity"/>
    <property type="evidence" value="ECO:0007669"/>
    <property type="project" value="InterPro"/>
</dbReference>
<dbReference type="GO" id="GO:0006508">
    <property type="term" value="P:proteolysis"/>
    <property type="evidence" value="ECO:0007669"/>
    <property type="project" value="InterPro"/>
</dbReference>